<dbReference type="KEGG" id="cqi:110733880"/>
<dbReference type="Gramene" id="AUR62030764-RA">
    <property type="protein sequence ID" value="AUR62030764-RA:cds"/>
    <property type="gene ID" value="AUR62030764"/>
</dbReference>
<keyword evidence="12" id="KW-1185">Reference proteome</keyword>
<keyword evidence="5" id="KW-0010">Activator</keyword>
<dbReference type="GeneID" id="110733880"/>
<protein>
    <recommendedName>
        <fullName evidence="10">AP2/ERF domain-containing protein</fullName>
    </recommendedName>
</protein>
<dbReference type="InterPro" id="IPR036955">
    <property type="entry name" value="AP2/ERF_dom_sf"/>
</dbReference>
<feature type="domain" description="AP2/ERF" evidence="10">
    <location>
        <begin position="71"/>
        <end position="137"/>
    </location>
</feature>
<dbReference type="GO" id="GO:0045893">
    <property type="term" value="P:positive regulation of DNA-templated transcription"/>
    <property type="evidence" value="ECO:0007669"/>
    <property type="project" value="TreeGrafter"/>
</dbReference>
<evidence type="ECO:0000256" key="7">
    <source>
        <dbReference type="ARBA" id="ARBA00023242"/>
    </source>
</evidence>
<dbReference type="EnsemblPlants" id="AUR62030764-RA">
    <property type="protein sequence ID" value="AUR62030764-RA:cds"/>
    <property type="gene ID" value="AUR62030764"/>
</dbReference>
<accession>A0A803MK31</accession>
<evidence type="ECO:0000313" key="12">
    <source>
        <dbReference type="Proteomes" id="UP000596660"/>
    </source>
</evidence>
<dbReference type="PRINTS" id="PR00367">
    <property type="entry name" value="ETHRSPELEMNT"/>
</dbReference>
<dbReference type="GO" id="GO:0003700">
    <property type="term" value="F:DNA-binding transcription factor activity"/>
    <property type="evidence" value="ECO:0007669"/>
    <property type="project" value="InterPro"/>
</dbReference>
<comment type="similarity">
    <text evidence="8">Belongs to the AP2/ERF transcription factor family. ERF subfamily.</text>
</comment>
<dbReference type="OMA" id="SSCRYRG"/>
<feature type="compositionally biased region" description="Basic residues" evidence="9">
    <location>
        <begin position="47"/>
        <end position="59"/>
    </location>
</feature>
<keyword evidence="4" id="KW-0238">DNA-binding</keyword>
<evidence type="ECO:0000256" key="4">
    <source>
        <dbReference type="ARBA" id="ARBA00023125"/>
    </source>
</evidence>
<keyword evidence="6" id="KW-0804">Transcription</keyword>
<organism evidence="11 12">
    <name type="scientific">Chenopodium quinoa</name>
    <name type="common">Quinoa</name>
    <dbReference type="NCBI Taxonomy" id="63459"/>
    <lineage>
        <taxon>Eukaryota</taxon>
        <taxon>Viridiplantae</taxon>
        <taxon>Streptophyta</taxon>
        <taxon>Embryophyta</taxon>
        <taxon>Tracheophyta</taxon>
        <taxon>Spermatophyta</taxon>
        <taxon>Magnoliopsida</taxon>
        <taxon>eudicotyledons</taxon>
        <taxon>Gunneridae</taxon>
        <taxon>Pentapetalae</taxon>
        <taxon>Caryophyllales</taxon>
        <taxon>Chenopodiaceae</taxon>
        <taxon>Chenopodioideae</taxon>
        <taxon>Atripliceae</taxon>
        <taxon>Chenopodium</taxon>
    </lineage>
</organism>
<dbReference type="PANTHER" id="PTHR31241">
    <property type="entry name" value="DEHYDRATION-RESPONSIVE ELEMENT-BINDING PROTEIN 2C"/>
    <property type="match status" value="1"/>
</dbReference>
<dbReference type="SMART" id="SM00380">
    <property type="entry name" value="AP2"/>
    <property type="match status" value="1"/>
</dbReference>
<dbReference type="PROSITE" id="PS51032">
    <property type="entry name" value="AP2_ERF"/>
    <property type="match status" value="1"/>
</dbReference>
<evidence type="ECO:0000259" key="10">
    <source>
        <dbReference type="PROSITE" id="PS51032"/>
    </source>
</evidence>
<evidence type="ECO:0000313" key="11">
    <source>
        <dbReference type="EnsemblPlants" id="AUR62030764-RA:cds"/>
    </source>
</evidence>
<reference evidence="11" key="1">
    <citation type="journal article" date="2017" name="Nature">
        <title>The genome of Chenopodium quinoa.</title>
        <authorList>
            <person name="Jarvis D.E."/>
            <person name="Ho Y.S."/>
            <person name="Lightfoot D.J."/>
            <person name="Schmoeckel S.M."/>
            <person name="Li B."/>
            <person name="Borm T.J.A."/>
            <person name="Ohyanagi H."/>
            <person name="Mineta K."/>
            <person name="Michell C.T."/>
            <person name="Saber N."/>
            <person name="Kharbatia N.M."/>
            <person name="Rupper R.R."/>
            <person name="Sharp A.R."/>
            <person name="Dally N."/>
            <person name="Boughton B.A."/>
            <person name="Woo Y.H."/>
            <person name="Gao G."/>
            <person name="Schijlen E.G.W.M."/>
            <person name="Guo X."/>
            <person name="Momin A.A."/>
            <person name="Negrao S."/>
            <person name="Al-Babili S."/>
            <person name="Gehring C."/>
            <person name="Roessner U."/>
            <person name="Jung C."/>
            <person name="Murphy K."/>
            <person name="Arold S.T."/>
            <person name="Gojobori T."/>
            <person name="van der Linden C.G."/>
            <person name="van Loo E.N."/>
            <person name="Jellen E.N."/>
            <person name="Maughan P.J."/>
            <person name="Tester M."/>
        </authorList>
    </citation>
    <scope>NUCLEOTIDE SEQUENCE [LARGE SCALE GENOMIC DNA]</scope>
    <source>
        <strain evidence="11">cv. PI 614886</strain>
    </source>
</reference>
<proteinExistence type="inferred from homology"/>
<dbReference type="CDD" id="cd00018">
    <property type="entry name" value="AP2"/>
    <property type="match status" value="1"/>
</dbReference>
<keyword evidence="2" id="KW-0805">Transcription regulation</keyword>
<evidence type="ECO:0000256" key="6">
    <source>
        <dbReference type="ARBA" id="ARBA00023163"/>
    </source>
</evidence>
<gene>
    <name evidence="11" type="primary">LOC110733880</name>
</gene>
<keyword evidence="3" id="KW-0346">Stress response</keyword>
<evidence type="ECO:0000256" key="8">
    <source>
        <dbReference type="ARBA" id="ARBA00024343"/>
    </source>
</evidence>
<dbReference type="Pfam" id="PF00847">
    <property type="entry name" value="AP2"/>
    <property type="match status" value="1"/>
</dbReference>
<dbReference type="GO" id="GO:0005634">
    <property type="term" value="C:nucleus"/>
    <property type="evidence" value="ECO:0007669"/>
    <property type="project" value="UniProtKB-SubCell"/>
</dbReference>
<dbReference type="InterPro" id="IPR016177">
    <property type="entry name" value="DNA-bd_dom_sf"/>
</dbReference>
<evidence type="ECO:0000256" key="9">
    <source>
        <dbReference type="SAM" id="MobiDB-lite"/>
    </source>
</evidence>
<evidence type="ECO:0000256" key="3">
    <source>
        <dbReference type="ARBA" id="ARBA00023016"/>
    </source>
</evidence>
<dbReference type="GO" id="GO:0006950">
    <property type="term" value="P:response to stress"/>
    <property type="evidence" value="ECO:0007669"/>
    <property type="project" value="TreeGrafter"/>
</dbReference>
<dbReference type="SUPFAM" id="SSF54171">
    <property type="entry name" value="DNA-binding domain"/>
    <property type="match status" value="1"/>
</dbReference>
<sequence length="330" mass="36635">MSFGTEDQVERKKRRLNASIEVSETLAKWRSEKVLNDSRKAEFGTKKNQKPKGSRRGCMKGKGGPENSSCRYRGVRQRVWGKWVAEIRKPCSSELEISGNKVKRLWLGTFSTAIEAAQAYDEAARVLYGASATLNFPDSVSVSTSSSVCGSSSERNVNSVVRHYVDSLPECDDDSEPNFKESHKKNMVKGAIKEGIDDLEGKVISNRKPCSIADVESAVQEEQNEATSARDWKEGLVKSMEIVTLDQSSPDCDQRPSENLPSPDMLCGNWRQQEAGSLDLDDATGLINFNEDSIDFGDLTNLINFEEAFFNFDDFADLSDLIGTQTPKNC</sequence>
<reference evidence="11" key="2">
    <citation type="submission" date="2021-03" db="UniProtKB">
        <authorList>
            <consortium name="EnsemblPlants"/>
        </authorList>
    </citation>
    <scope>IDENTIFICATION</scope>
</reference>
<dbReference type="InterPro" id="IPR001471">
    <property type="entry name" value="AP2/ERF_dom"/>
</dbReference>
<dbReference type="AlphaFoldDB" id="A0A803MK31"/>
<dbReference type="PANTHER" id="PTHR31241:SF62">
    <property type="entry name" value="DEHYDRATION-RESPONSIVE ELEMENT-BINDING PROTEIN 2D"/>
    <property type="match status" value="1"/>
</dbReference>
<dbReference type="Proteomes" id="UP000596660">
    <property type="component" value="Unplaced"/>
</dbReference>
<dbReference type="GO" id="GO:0000976">
    <property type="term" value="F:transcription cis-regulatory region binding"/>
    <property type="evidence" value="ECO:0007669"/>
    <property type="project" value="TreeGrafter"/>
</dbReference>
<evidence type="ECO:0000256" key="2">
    <source>
        <dbReference type="ARBA" id="ARBA00023015"/>
    </source>
</evidence>
<name>A0A803MK31_CHEQI</name>
<evidence type="ECO:0000256" key="5">
    <source>
        <dbReference type="ARBA" id="ARBA00023159"/>
    </source>
</evidence>
<dbReference type="RefSeq" id="XP_021769648.1">
    <property type="nucleotide sequence ID" value="XM_021913956.1"/>
</dbReference>
<dbReference type="FunFam" id="3.30.730.10:FF:000001">
    <property type="entry name" value="Ethylene-responsive transcription factor 2"/>
    <property type="match status" value="1"/>
</dbReference>
<dbReference type="Gene3D" id="3.30.730.10">
    <property type="entry name" value="AP2/ERF domain"/>
    <property type="match status" value="1"/>
</dbReference>
<evidence type="ECO:0000256" key="1">
    <source>
        <dbReference type="ARBA" id="ARBA00004123"/>
    </source>
</evidence>
<feature type="region of interest" description="Disordered" evidence="9">
    <location>
        <begin position="40"/>
        <end position="69"/>
    </location>
</feature>
<comment type="subcellular location">
    <subcellularLocation>
        <location evidence="1">Nucleus</location>
    </subcellularLocation>
</comment>
<keyword evidence="7" id="KW-0539">Nucleus</keyword>